<keyword evidence="7" id="KW-0131">Cell cycle</keyword>
<dbReference type="InterPro" id="IPR011993">
    <property type="entry name" value="PH-like_dom_sf"/>
</dbReference>
<dbReference type="Pfam" id="PF00169">
    <property type="entry name" value="PH"/>
    <property type="match status" value="1"/>
</dbReference>
<gene>
    <name evidence="12" type="ORF">DPMN_121040</name>
</gene>
<accession>A0A9D4JP55</accession>
<dbReference type="PROSITE" id="PS01179">
    <property type="entry name" value="PID"/>
    <property type="match status" value="1"/>
</dbReference>
<dbReference type="Proteomes" id="UP000828390">
    <property type="component" value="Unassembled WGS sequence"/>
</dbReference>
<comment type="caution">
    <text evidence="12">The sequence shown here is derived from an EMBL/GenBank/DDBJ whole genome shotgun (WGS) entry which is preliminary data.</text>
</comment>
<dbReference type="GO" id="GO:0001726">
    <property type="term" value="C:ruffle"/>
    <property type="evidence" value="ECO:0007669"/>
    <property type="project" value="UniProtKB-SubCell"/>
</dbReference>
<evidence type="ECO:0000256" key="4">
    <source>
        <dbReference type="ARBA" id="ARBA00004466"/>
    </source>
</evidence>
<dbReference type="SUPFAM" id="SSF50729">
    <property type="entry name" value="PH domain-like"/>
    <property type="match status" value="2"/>
</dbReference>
<feature type="domain" description="PH" evidence="11">
    <location>
        <begin position="274"/>
        <end position="373"/>
    </location>
</feature>
<dbReference type="PANTHER" id="PTHR46415:SF2">
    <property type="entry name" value="BETA, PUTATIVE-RELATED"/>
    <property type="match status" value="1"/>
</dbReference>
<keyword evidence="13" id="KW-1185">Reference proteome</keyword>
<reference evidence="12" key="1">
    <citation type="journal article" date="2019" name="bioRxiv">
        <title>The Genome of the Zebra Mussel, Dreissena polymorpha: A Resource for Invasive Species Research.</title>
        <authorList>
            <person name="McCartney M.A."/>
            <person name="Auch B."/>
            <person name="Kono T."/>
            <person name="Mallez S."/>
            <person name="Zhang Y."/>
            <person name="Obille A."/>
            <person name="Becker A."/>
            <person name="Abrahante J.E."/>
            <person name="Garbe J."/>
            <person name="Badalamenti J.P."/>
            <person name="Herman A."/>
            <person name="Mangelson H."/>
            <person name="Liachko I."/>
            <person name="Sullivan S."/>
            <person name="Sone E.D."/>
            <person name="Koren S."/>
            <person name="Silverstein K.A.T."/>
            <person name="Beckman K.B."/>
            <person name="Gohl D.M."/>
        </authorList>
    </citation>
    <scope>NUCLEOTIDE SEQUENCE</scope>
    <source>
        <strain evidence="12">Duluth1</strain>
        <tissue evidence="12">Whole animal</tissue>
    </source>
</reference>
<evidence type="ECO:0000313" key="13">
    <source>
        <dbReference type="Proteomes" id="UP000828390"/>
    </source>
</evidence>
<dbReference type="GO" id="GO:0031901">
    <property type="term" value="C:early endosome membrane"/>
    <property type="evidence" value="ECO:0007669"/>
    <property type="project" value="UniProtKB-SubCell"/>
</dbReference>
<evidence type="ECO:0000256" key="6">
    <source>
        <dbReference type="ARBA" id="ARBA00023273"/>
    </source>
</evidence>
<organism evidence="12 13">
    <name type="scientific">Dreissena polymorpha</name>
    <name type="common">Zebra mussel</name>
    <name type="synonym">Mytilus polymorpha</name>
    <dbReference type="NCBI Taxonomy" id="45954"/>
    <lineage>
        <taxon>Eukaryota</taxon>
        <taxon>Metazoa</taxon>
        <taxon>Spiralia</taxon>
        <taxon>Lophotrochozoa</taxon>
        <taxon>Mollusca</taxon>
        <taxon>Bivalvia</taxon>
        <taxon>Autobranchia</taxon>
        <taxon>Heteroconchia</taxon>
        <taxon>Euheterodonta</taxon>
        <taxon>Imparidentia</taxon>
        <taxon>Neoheterodontei</taxon>
        <taxon>Myida</taxon>
        <taxon>Dreissenoidea</taxon>
        <taxon>Dreissenidae</taxon>
        <taxon>Dreissena</taxon>
    </lineage>
</organism>
<dbReference type="EMBL" id="JAIWYP010000005">
    <property type="protein sequence ID" value="KAH3819306.1"/>
    <property type="molecule type" value="Genomic_DNA"/>
</dbReference>
<dbReference type="InterPro" id="IPR047181">
    <property type="entry name" value="DP13A/B"/>
</dbReference>
<dbReference type="InterPro" id="IPR001849">
    <property type="entry name" value="PH_domain"/>
</dbReference>
<evidence type="ECO:0008006" key="14">
    <source>
        <dbReference type="Google" id="ProtNLM"/>
    </source>
</evidence>
<dbReference type="Pfam" id="PF16746">
    <property type="entry name" value="BAR_3"/>
    <property type="match status" value="1"/>
</dbReference>
<dbReference type="GO" id="GO:0023052">
    <property type="term" value="P:signaling"/>
    <property type="evidence" value="ECO:0007669"/>
    <property type="project" value="TreeGrafter"/>
</dbReference>
<dbReference type="Gene3D" id="2.30.29.30">
    <property type="entry name" value="Pleckstrin-homology domain (PH domain)/Phosphotyrosine-binding domain (PTB)"/>
    <property type="match status" value="2"/>
</dbReference>
<comment type="subcellular location">
    <subcellularLocation>
        <location evidence="4">Cell projection</location>
        <location evidence="4">Ruffle</location>
    </subcellularLocation>
    <subcellularLocation>
        <location evidence="3">Cytoplasmic vesicle</location>
        <location evidence="3">Phagosome</location>
    </subcellularLocation>
    <subcellularLocation>
        <location evidence="2">Early endosome membrane</location>
        <topology evidence="2">Peripheral membrane protein</topology>
    </subcellularLocation>
    <subcellularLocation>
        <location evidence="1">Nucleus</location>
    </subcellularLocation>
</comment>
<dbReference type="SUPFAM" id="SSF103657">
    <property type="entry name" value="BAR/IMD domain-like"/>
    <property type="match status" value="1"/>
</dbReference>
<dbReference type="AlphaFoldDB" id="A0A9D4JP55"/>
<dbReference type="PANTHER" id="PTHR46415">
    <property type="entry name" value="ADAPTOR PROTEIN, PHOSPHOTYROSINE INTERACTION, PH DOMAIN AND LEUCINE ZIPPER-CONTAINING 2"/>
    <property type="match status" value="1"/>
</dbReference>
<dbReference type="SMART" id="SM00462">
    <property type="entry name" value="PTB"/>
    <property type="match status" value="1"/>
</dbReference>
<proteinExistence type="predicted"/>
<evidence type="ECO:0000256" key="7">
    <source>
        <dbReference type="ARBA" id="ARBA00023306"/>
    </source>
</evidence>
<feature type="compositionally biased region" description="Low complexity" evidence="9">
    <location>
        <begin position="385"/>
        <end position="429"/>
    </location>
</feature>
<keyword evidence="6" id="KW-0966">Cell projection</keyword>
<name>A0A9D4JP55_DREPO</name>
<dbReference type="InterPro" id="IPR006020">
    <property type="entry name" value="PTB/PI_dom"/>
</dbReference>
<evidence type="ECO:0000313" key="12">
    <source>
        <dbReference type="EMBL" id="KAH3819306.1"/>
    </source>
</evidence>
<keyword evidence="8" id="KW-0968">Cytoplasmic vesicle</keyword>
<feature type="non-terminal residue" evidence="12">
    <location>
        <position position="643"/>
    </location>
</feature>
<dbReference type="GO" id="GO:0005634">
    <property type="term" value="C:nucleus"/>
    <property type="evidence" value="ECO:0007669"/>
    <property type="project" value="UniProtKB-SubCell"/>
</dbReference>
<evidence type="ECO:0000259" key="10">
    <source>
        <dbReference type="PROSITE" id="PS01179"/>
    </source>
</evidence>
<feature type="region of interest" description="Disordered" evidence="9">
    <location>
        <begin position="381"/>
        <end position="471"/>
    </location>
</feature>
<protein>
    <recommendedName>
        <fullName evidence="14">DCC-interacting protein 13-alpha</fullName>
    </recommendedName>
</protein>
<evidence type="ECO:0000256" key="9">
    <source>
        <dbReference type="SAM" id="MobiDB-lite"/>
    </source>
</evidence>
<reference evidence="12" key="2">
    <citation type="submission" date="2020-11" db="EMBL/GenBank/DDBJ databases">
        <authorList>
            <person name="McCartney M.A."/>
            <person name="Auch B."/>
            <person name="Kono T."/>
            <person name="Mallez S."/>
            <person name="Becker A."/>
            <person name="Gohl D.M."/>
            <person name="Silverstein K.A.T."/>
            <person name="Koren S."/>
            <person name="Bechman K.B."/>
            <person name="Herman A."/>
            <person name="Abrahante J.E."/>
            <person name="Garbe J."/>
        </authorList>
    </citation>
    <scope>NUCLEOTIDE SEQUENCE</scope>
    <source>
        <strain evidence="12">Duluth1</strain>
        <tissue evidence="12">Whole animal</tissue>
    </source>
</reference>
<feature type="compositionally biased region" description="Polar residues" evidence="9">
    <location>
        <begin position="454"/>
        <end position="463"/>
    </location>
</feature>
<keyword evidence="5" id="KW-0539">Nucleus</keyword>
<dbReference type="Gene3D" id="1.20.1270.60">
    <property type="entry name" value="Arfaptin homology (AH) domain/BAR domain"/>
    <property type="match status" value="1"/>
</dbReference>
<feature type="domain" description="PID" evidence="10">
    <location>
        <begin position="496"/>
        <end position="624"/>
    </location>
</feature>
<evidence type="ECO:0000256" key="1">
    <source>
        <dbReference type="ARBA" id="ARBA00004123"/>
    </source>
</evidence>
<dbReference type="PROSITE" id="PS50003">
    <property type="entry name" value="PH_DOMAIN"/>
    <property type="match status" value="1"/>
</dbReference>
<evidence type="ECO:0000256" key="5">
    <source>
        <dbReference type="ARBA" id="ARBA00023242"/>
    </source>
</evidence>
<dbReference type="InterPro" id="IPR027267">
    <property type="entry name" value="AH/BAR_dom_sf"/>
</dbReference>
<dbReference type="InterPro" id="IPR004148">
    <property type="entry name" value="BAR_dom"/>
</dbReference>
<evidence type="ECO:0000256" key="3">
    <source>
        <dbReference type="ARBA" id="ARBA00004262"/>
    </source>
</evidence>
<dbReference type="GO" id="GO:0045335">
    <property type="term" value="C:phagocytic vesicle"/>
    <property type="evidence" value="ECO:0007669"/>
    <property type="project" value="UniProtKB-SubCell"/>
</dbReference>
<dbReference type="SMART" id="SM00233">
    <property type="entry name" value="PH"/>
    <property type="match status" value="1"/>
</dbReference>
<dbReference type="Pfam" id="PF00640">
    <property type="entry name" value="PID"/>
    <property type="match status" value="1"/>
</dbReference>
<evidence type="ECO:0000256" key="2">
    <source>
        <dbReference type="ARBA" id="ARBA00004220"/>
    </source>
</evidence>
<evidence type="ECO:0000256" key="8">
    <source>
        <dbReference type="ARBA" id="ARBA00023329"/>
    </source>
</evidence>
<sequence>MPEMPKLHLEDALEDSPQARVFEKDAMVLKKYSVGLHNCCQRVMSAQNELCAATQSLSQHLRNFELQKFPLEQEGSILTSTLEQFAAYLDNISSLQQVLSAQFSESMMFPMSKALQADLDEISTMYEMFQIAAHEHEQAMTRFMKVSKKKEKEVLDLNDELYAMRKKYHQTALHYYSSLNAIQYKRKCFLLEPIIGYVHAQRAYFSMGQETLCKPDMETFLQNISVSIQQVQSELQVETRKTVELIDTLEEQSQHLYHAEPPINMPYIPPNIALAQKSGYLFLRSKQLIGNKWERVFFFTQAGNLMSQCRDEVAGSLVLDLNEDGVFAEPSEADDRRNIFQISTAKHRRLIVLQAENERERDEWISTINNVVRDSGFVRGIVSKPSPQQQPRGSSVSSQQSVSTTSTVSPERESPMAVSPVQSQSSAAVTPATGPNSPFLPETPIQFDLCAPDDTQNVTNKSLTGPPKRINPFDQSATDVIDALDQAIDNAAFVESFLVRFLGSMEVKQDRGEKLVHETIRQIMAARAIHNVFKMTESRMIVSSDSMRLIEPSNNTVRVKFALEDISYWAAHTENTRLFGFITRNKGEGSYACHVFECNISAIEICNAIATATKMAFHALMEKKAAERIKSLKDKEKVDESDQ</sequence>
<evidence type="ECO:0000259" key="11">
    <source>
        <dbReference type="PROSITE" id="PS50003"/>
    </source>
</evidence>